<feature type="region of interest" description="Disordered" evidence="2">
    <location>
        <begin position="150"/>
        <end position="240"/>
    </location>
</feature>
<dbReference type="PANTHER" id="PTHR32470">
    <property type="entry name" value="ADH DEHYDROGENASE [UBIQUINONE] 1 ALPHA SUBCOMPLEX ASSEMBLY FACTOR 2"/>
    <property type="match status" value="1"/>
</dbReference>
<evidence type="ECO:0008006" key="5">
    <source>
        <dbReference type="Google" id="ProtNLM"/>
    </source>
</evidence>
<dbReference type="RefSeq" id="XP_066066869.1">
    <property type="nucleotide sequence ID" value="XM_066210772.1"/>
</dbReference>
<name>A0AAJ8JPQ8_9TREE</name>
<dbReference type="KEGG" id="cdep:91085543"/>
<dbReference type="Pfam" id="PF05071">
    <property type="entry name" value="NDUFA12"/>
    <property type="match status" value="1"/>
</dbReference>
<dbReference type="GO" id="GO:0005739">
    <property type="term" value="C:mitochondrion"/>
    <property type="evidence" value="ECO:0007669"/>
    <property type="project" value="TreeGrafter"/>
</dbReference>
<dbReference type="EMBL" id="CP143785">
    <property type="protein sequence ID" value="WVN86169.1"/>
    <property type="molecule type" value="Genomic_DNA"/>
</dbReference>
<accession>A0AAJ8JPQ8</accession>
<evidence type="ECO:0000256" key="1">
    <source>
        <dbReference type="ARBA" id="ARBA00007355"/>
    </source>
</evidence>
<sequence length="240" mass="27369">MSAIFKAIRKVIPFRKPKGLVGYDLQGNKYFEINHPMGGRRKRYVEYSVDRDVSEYVRADLKPPVQWEAWLAHTRTHPPSLQELEHDHQRQVSLLPRVAAIEAREREERIRQGYLLPDGSEPIKVKELAGPSISGERKAQAEKFIKPLESPRPISVPTSQQVDQNHKPVSTFYDDPTPRKKVNQNASAKELRRLAEEELKSQIAEGRATSTTGKEDIQPVQIGHGGLQPRKRPNEKPINP</sequence>
<protein>
    <recommendedName>
        <fullName evidence="5">NADH dehydrogenase [ubiquinone] 1 alpha subcomplex subunit</fullName>
    </recommendedName>
</protein>
<dbReference type="GO" id="GO:0045271">
    <property type="term" value="C:respiratory chain complex I"/>
    <property type="evidence" value="ECO:0007669"/>
    <property type="project" value="InterPro"/>
</dbReference>
<proteinExistence type="inferred from homology"/>
<organism evidence="3 4">
    <name type="scientific">Cryptococcus depauperatus CBS 7841</name>
    <dbReference type="NCBI Taxonomy" id="1295531"/>
    <lineage>
        <taxon>Eukaryota</taxon>
        <taxon>Fungi</taxon>
        <taxon>Dikarya</taxon>
        <taxon>Basidiomycota</taxon>
        <taxon>Agaricomycotina</taxon>
        <taxon>Tremellomycetes</taxon>
        <taxon>Tremellales</taxon>
        <taxon>Cryptococcaceae</taxon>
        <taxon>Cryptococcus</taxon>
    </lineage>
</organism>
<gene>
    <name evidence="3" type="ORF">L203_101330</name>
</gene>
<reference evidence="3" key="1">
    <citation type="submission" date="2016-06" db="EMBL/GenBank/DDBJ databases">
        <authorList>
            <person name="Cuomo C."/>
            <person name="Litvintseva A."/>
            <person name="Heitman J."/>
            <person name="Chen Y."/>
            <person name="Sun S."/>
            <person name="Springer D."/>
            <person name="Dromer F."/>
            <person name="Young S."/>
            <person name="Zeng Q."/>
            <person name="Chapman S."/>
            <person name="Gujja S."/>
            <person name="Saif S."/>
            <person name="Birren B."/>
        </authorList>
    </citation>
    <scope>NUCLEOTIDE SEQUENCE</scope>
    <source>
        <strain evidence="3">CBS 7841</strain>
    </source>
</reference>
<keyword evidence="4" id="KW-1185">Reference proteome</keyword>
<evidence type="ECO:0000256" key="2">
    <source>
        <dbReference type="SAM" id="MobiDB-lite"/>
    </source>
</evidence>
<dbReference type="GeneID" id="91085543"/>
<dbReference type="AlphaFoldDB" id="A0AAJ8JPQ8"/>
<reference evidence="3" key="2">
    <citation type="journal article" date="2022" name="Elife">
        <title>Obligate sexual reproduction of a homothallic fungus closely related to the Cryptococcus pathogenic species complex.</title>
        <authorList>
            <person name="Passer A.R."/>
            <person name="Clancey S.A."/>
            <person name="Shea T."/>
            <person name="David-Palma M."/>
            <person name="Averette A.F."/>
            <person name="Boekhout T."/>
            <person name="Porcel B.M."/>
            <person name="Nowrousian M."/>
            <person name="Cuomo C.A."/>
            <person name="Sun S."/>
            <person name="Heitman J."/>
            <person name="Coelho M.A."/>
        </authorList>
    </citation>
    <scope>NUCLEOTIDE SEQUENCE</scope>
    <source>
        <strain evidence="3">CBS 7841</strain>
    </source>
</reference>
<evidence type="ECO:0000313" key="4">
    <source>
        <dbReference type="Proteomes" id="UP000094043"/>
    </source>
</evidence>
<comment type="similarity">
    <text evidence="1">Belongs to the complex I NDUFA12 subunit family.</text>
</comment>
<evidence type="ECO:0000313" key="3">
    <source>
        <dbReference type="EMBL" id="WVN86169.1"/>
    </source>
</evidence>
<dbReference type="InterPro" id="IPR052618">
    <property type="entry name" value="ComplexI_NDUFA12"/>
</dbReference>
<dbReference type="Proteomes" id="UP000094043">
    <property type="component" value="Chromosome 2"/>
</dbReference>
<feature type="compositionally biased region" description="Basic and acidic residues" evidence="2">
    <location>
        <begin position="189"/>
        <end position="200"/>
    </location>
</feature>
<dbReference type="PANTHER" id="PTHR32470:SF2">
    <property type="entry name" value="NADH DEHYDROGENASE [UBIQUINONE] 1 ALPHA SUBCOMPLEX ASSEMBLY FACTOR 2"/>
    <property type="match status" value="1"/>
</dbReference>
<dbReference type="InterPro" id="IPR007763">
    <property type="entry name" value="NDUFA12"/>
</dbReference>
<dbReference type="GO" id="GO:0032981">
    <property type="term" value="P:mitochondrial respiratory chain complex I assembly"/>
    <property type="evidence" value="ECO:0007669"/>
    <property type="project" value="TreeGrafter"/>
</dbReference>
<reference evidence="3" key="3">
    <citation type="submission" date="2024-01" db="EMBL/GenBank/DDBJ databases">
        <authorList>
            <person name="Coelho M.A."/>
            <person name="David-Palma M."/>
            <person name="Shea T."/>
            <person name="Sun S."/>
            <person name="Cuomo C.A."/>
            <person name="Heitman J."/>
        </authorList>
    </citation>
    <scope>NUCLEOTIDE SEQUENCE</scope>
    <source>
        <strain evidence="3">CBS 7841</strain>
    </source>
</reference>